<feature type="region of interest" description="Disordered" evidence="1">
    <location>
        <begin position="34"/>
        <end position="76"/>
    </location>
</feature>
<reference evidence="5" key="1">
    <citation type="submission" date="2016-11" db="UniProtKB">
        <authorList>
            <consortium name="WormBaseParasite"/>
        </authorList>
    </citation>
    <scope>IDENTIFICATION</scope>
</reference>
<dbReference type="Proteomes" id="UP000582659">
    <property type="component" value="Unassembled WGS sequence"/>
</dbReference>
<evidence type="ECO:0000313" key="5">
    <source>
        <dbReference type="WBParaSite" id="BXY_0715800.1"/>
    </source>
</evidence>
<proteinExistence type="predicted"/>
<dbReference type="EMBL" id="CAJFDI010000004">
    <property type="protein sequence ID" value="CAD5225509.1"/>
    <property type="molecule type" value="Genomic_DNA"/>
</dbReference>
<sequence length="98" mass="10658">MFFSTKNSLADFLTPSLSDLQSLVENAAWPRHSEPILPLATTDDEQRQKTGGTINSRQKSKNAQSFATNHANHSPIGVVRDKASTTRTVQASCDKSAV</sequence>
<feature type="compositionally biased region" description="Polar residues" evidence="1">
    <location>
        <begin position="49"/>
        <end position="72"/>
    </location>
</feature>
<accession>A0A1I7S2C9</accession>
<name>A0A1I7S2C9_BURXY</name>
<organism evidence="3 5">
    <name type="scientific">Bursaphelenchus xylophilus</name>
    <name type="common">Pinewood nematode worm</name>
    <name type="synonym">Aphelenchoides xylophilus</name>
    <dbReference type="NCBI Taxonomy" id="6326"/>
    <lineage>
        <taxon>Eukaryota</taxon>
        <taxon>Metazoa</taxon>
        <taxon>Ecdysozoa</taxon>
        <taxon>Nematoda</taxon>
        <taxon>Chromadorea</taxon>
        <taxon>Rhabditida</taxon>
        <taxon>Tylenchina</taxon>
        <taxon>Tylenchomorpha</taxon>
        <taxon>Aphelenchoidea</taxon>
        <taxon>Aphelenchoididae</taxon>
        <taxon>Bursaphelenchus</taxon>
    </lineage>
</organism>
<gene>
    <name evidence="2" type="ORF">BXYJ_LOCUS8580</name>
</gene>
<evidence type="ECO:0000313" key="4">
    <source>
        <dbReference type="Proteomes" id="UP000659654"/>
    </source>
</evidence>
<dbReference type="Proteomes" id="UP000659654">
    <property type="component" value="Unassembled WGS sequence"/>
</dbReference>
<keyword evidence="4" id="KW-1185">Reference proteome</keyword>
<protein>
    <submittedName>
        <fullName evidence="2">(pine wood nematode) hypothetical protein</fullName>
    </submittedName>
</protein>
<evidence type="ECO:0000313" key="2">
    <source>
        <dbReference type="EMBL" id="CAD5225509.1"/>
    </source>
</evidence>
<dbReference type="Proteomes" id="UP000095284">
    <property type="component" value="Unplaced"/>
</dbReference>
<evidence type="ECO:0000313" key="3">
    <source>
        <dbReference type="Proteomes" id="UP000095284"/>
    </source>
</evidence>
<dbReference type="EMBL" id="CAJFCV020000004">
    <property type="protein sequence ID" value="CAG9114665.1"/>
    <property type="molecule type" value="Genomic_DNA"/>
</dbReference>
<reference evidence="2" key="2">
    <citation type="submission" date="2020-09" db="EMBL/GenBank/DDBJ databases">
        <authorList>
            <person name="Kikuchi T."/>
        </authorList>
    </citation>
    <scope>NUCLEOTIDE SEQUENCE</scope>
    <source>
        <strain evidence="2">Ka4C1</strain>
    </source>
</reference>
<dbReference type="WBParaSite" id="BXY_0715800.1">
    <property type="protein sequence ID" value="BXY_0715800.1"/>
    <property type="gene ID" value="BXY_0715800"/>
</dbReference>
<dbReference type="AlphaFoldDB" id="A0A1I7S2C9"/>
<evidence type="ECO:0000256" key="1">
    <source>
        <dbReference type="SAM" id="MobiDB-lite"/>
    </source>
</evidence>